<dbReference type="PIRSF" id="PIRSF000707">
    <property type="entry name" value="Hygromycin-B_kinase"/>
    <property type="match status" value="1"/>
</dbReference>
<evidence type="ECO:0000259" key="1">
    <source>
        <dbReference type="Pfam" id="PF01636"/>
    </source>
</evidence>
<dbReference type="InterPro" id="IPR051678">
    <property type="entry name" value="AGP_Transferase"/>
</dbReference>
<dbReference type="InterPro" id="IPR016259">
    <property type="entry name" value="Hygromycin-B_Kinase"/>
</dbReference>
<dbReference type="InterPro" id="IPR002575">
    <property type="entry name" value="Aminoglycoside_PTrfase"/>
</dbReference>
<dbReference type="PANTHER" id="PTHR21310">
    <property type="entry name" value="AMINOGLYCOSIDE PHOSPHOTRANSFERASE-RELATED-RELATED"/>
    <property type="match status" value="1"/>
</dbReference>
<dbReference type="Gene3D" id="3.90.1200.10">
    <property type="match status" value="1"/>
</dbReference>
<dbReference type="Pfam" id="PF01636">
    <property type="entry name" value="APH"/>
    <property type="match status" value="1"/>
</dbReference>
<dbReference type="InterPro" id="IPR011009">
    <property type="entry name" value="Kinase-like_dom_sf"/>
</dbReference>
<dbReference type="SUPFAM" id="SSF56112">
    <property type="entry name" value="Protein kinase-like (PK-like)"/>
    <property type="match status" value="1"/>
</dbReference>
<reference evidence="3" key="1">
    <citation type="journal article" date="2019" name="Int. J. Syst. Evol. Microbiol.">
        <title>The Global Catalogue of Microorganisms (GCM) 10K type strain sequencing project: providing services to taxonomists for standard genome sequencing and annotation.</title>
        <authorList>
            <consortium name="The Broad Institute Genomics Platform"/>
            <consortium name="The Broad Institute Genome Sequencing Center for Infectious Disease"/>
            <person name="Wu L."/>
            <person name="Ma J."/>
        </authorList>
    </citation>
    <scope>NUCLEOTIDE SEQUENCE [LARGE SCALE GENOMIC DNA]</scope>
    <source>
        <strain evidence="3">JCM 9373</strain>
    </source>
</reference>
<dbReference type="RefSeq" id="WP_344859821.1">
    <property type="nucleotide sequence ID" value="NZ_BAAAUT010000021.1"/>
</dbReference>
<accession>A0ABP6N5Z3</accession>
<sequence>MESRTKRRLAPAELDALARRALGTGVASAAELSDGFANAVWRLTLTDGREVVLKLSPPPELEQLTYERHLLRTEAMVYRTAPLPGPELLHAGFDDPVLGGDYLVLSALDGVAWNRAERLPAGPLWHQVGACMARLHEVTGDVYGYPHAGLTGTTWRSAFLTMVRAVLGDAARYAVPLPVPAEVVASAVEAASPALDEVTVPHLVHFDIWPGNVFVSAADGAVPRVRAIIDHERAFWGDPLADFVTPTIFGELAEDAPIVAGYREAGGTVPFDGAARVRLALYRLYLSLILLVENGPRRYPEEEYAPIRDGAVADLARALDVLAAG</sequence>
<dbReference type="PANTHER" id="PTHR21310:SF15">
    <property type="entry name" value="AMINOGLYCOSIDE PHOSPHOTRANSFERASE DOMAIN-CONTAINING PROTEIN"/>
    <property type="match status" value="1"/>
</dbReference>
<gene>
    <name evidence="2" type="ORF">GCM10010466_29980</name>
</gene>
<dbReference type="Gene3D" id="3.30.200.20">
    <property type="entry name" value="Phosphorylase Kinase, domain 1"/>
    <property type="match status" value="1"/>
</dbReference>
<evidence type="ECO:0000313" key="3">
    <source>
        <dbReference type="Proteomes" id="UP001500320"/>
    </source>
</evidence>
<keyword evidence="3" id="KW-1185">Reference proteome</keyword>
<dbReference type="EMBL" id="BAAAUT010000021">
    <property type="protein sequence ID" value="GAA3137139.1"/>
    <property type="molecule type" value="Genomic_DNA"/>
</dbReference>
<feature type="domain" description="Aminoglycoside phosphotransferase" evidence="1">
    <location>
        <begin position="30"/>
        <end position="274"/>
    </location>
</feature>
<evidence type="ECO:0000313" key="2">
    <source>
        <dbReference type="EMBL" id="GAA3137139.1"/>
    </source>
</evidence>
<comment type="caution">
    <text evidence="2">The sequence shown here is derived from an EMBL/GenBank/DDBJ whole genome shotgun (WGS) entry which is preliminary data.</text>
</comment>
<name>A0ABP6N5Z3_9ACTN</name>
<proteinExistence type="predicted"/>
<protein>
    <submittedName>
        <fullName evidence="2">Aminoglycoside phosphotransferase family protein</fullName>
    </submittedName>
</protein>
<organism evidence="2 3">
    <name type="scientific">Planomonospora alba</name>
    <dbReference type="NCBI Taxonomy" id="161354"/>
    <lineage>
        <taxon>Bacteria</taxon>
        <taxon>Bacillati</taxon>
        <taxon>Actinomycetota</taxon>
        <taxon>Actinomycetes</taxon>
        <taxon>Streptosporangiales</taxon>
        <taxon>Streptosporangiaceae</taxon>
        <taxon>Planomonospora</taxon>
    </lineage>
</organism>
<dbReference type="Proteomes" id="UP001500320">
    <property type="component" value="Unassembled WGS sequence"/>
</dbReference>